<comment type="caution">
    <text evidence="1">The sequence shown here is derived from an EMBL/GenBank/DDBJ whole genome shotgun (WGS) entry which is preliminary data.</text>
</comment>
<protein>
    <submittedName>
        <fullName evidence="1">Uncharacterized protein</fullName>
    </submittedName>
</protein>
<dbReference type="RefSeq" id="WP_048615176.1">
    <property type="nucleotide sequence ID" value="NZ_CAWNUH010000232.1"/>
</dbReference>
<keyword evidence="2" id="KW-1185">Reference proteome</keyword>
<dbReference type="EMBL" id="JBGOOW010000123">
    <property type="protein sequence ID" value="MEZ8184169.1"/>
    <property type="molecule type" value="Genomic_DNA"/>
</dbReference>
<reference evidence="1 2" key="1">
    <citation type="submission" date="2024-06" db="EMBL/GenBank/DDBJ databases">
        <authorList>
            <person name="Steensen K."/>
            <person name="Seneca J."/>
            <person name="Bartlau N."/>
            <person name="Yu A.X."/>
            <person name="Polz M.F."/>
        </authorList>
    </citation>
    <scope>NUCLEOTIDE SEQUENCE [LARGE SCALE GENOMIC DNA]</scope>
    <source>
        <strain evidence="1 2">1F145</strain>
    </source>
</reference>
<proteinExistence type="predicted"/>
<sequence>MNISINTKAIYFYSYNMPVVGEQILITEQNLSHECNFIPMNELAALNAINKGVPFVTDAGEHVHVLGAAH</sequence>
<dbReference type="Proteomes" id="UP001569200">
    <property type="component" value="Unassembled WGS sequence"/>
</dbReference>
<name>A0ABV4M0H2_VIBSP</name>
<accession>A0ABV4M0H2</accession>
<evidence type="ECO:0000313" key="1">
    <source>
        <dbReference type="EMBL" id="MEZ8184169.1"/>
    </source>
</evidence>
<evidence type="ECO:0000313" key="2">
    <source>
        <dbReference type="Proteomes" id="UP001569200"/>
    </source>
</evidence>
<gene>
    <name evidence="1" type="ORF">ACED33_26300</name>
</gene>
<organism evidence="1 2">
    <name type="scientific">Vibrio splendidus</name>
    <dbReference type="NCBI Taxonomy" id="29497"/>
    <lineage>
        <taxon>Bacteria</taxon>
        <taxon>Pseudomonadati</taxon>
        <taxon>Pseudomonadota</taxon>
        <taxon>Gammaproteobacteria</taxon>
        <taxon>Vibrionales</taxon>
        <taxon>Vibrionaceae</taxon>
        <taxon>Vibrio</taxon>
    </lineage>
</organism>